<dbReference type="PANTHER" id="PTHR43798:SF33">
    <property type="entry name" value="HYDROLASE, PUTATIVE (AFU_ORTHOLOGUE AFUA_2G14860)-RELATED"/>
    <property type="match status" value="1"/>
</dbReference>
<dbReference type="GO" id="GO:0016787">
    <property type="term" value="F:hydrolase activity"/>
    <property type="evidence" value="ECO:0007669"/>
    <property type="project" value="UniProtKB-KW"/>
</dbReference>
<evidence type="ECO:0000259" key="1">
    <source>
        <dbReference type="Pfam" id="PF00561"/>
    </source>
</evidence>
<dbReference type="SUPFAM" id="SSF53474">
    <property type="entry name" value="alpha/beta-Hydrolases"/>
    <property type="match status" value="1"/>
</dbReference>
<dbReference type="Pfam" id="PF00561">
    <property type="entry name" value="Abhydrolase_1"/>
    <property type="match status" value="1"/>
</dbReference>
<proteinExistence type="predicted"/>
<dbReference type="EMBL" id="DSYK01000188">
    <property type="protein sequence ID" value="HGS20949.1"/>
    <property type="molecule type" value="Genomic_DNA"/>
</dbReference>
<dbReference type="InterPro" id="IPR000073">
    <property type="entry name" value="AB_hydrolase_1"/>
</dbReference>
<organism evidence="2">
    <name type="scientific">Anaerolinea thermolimosa</name>
    <dbReference type="NCBI Taxonomy" id="229919"/>
    <lineage>
        <taxon>Bacteria</taxon>
        <taxon>Bacillati</taxon>
        <taxon>Chloroflexota</taxon>
        <taxon>Anaerolineae</taxon>
        <taxon>Anaerolineales</taxon>
        <taxon>Anaerolineaceae</taxon>
        <taxon>Anaerolinea</taxon>
    </lineage>
</organism>
<reference evidence="2" key="1">
    <citation type="journal article" date="2020" name="mSystems">
        <title>Genome- and Community-Level Interaction Insights into Carbon Utilization and Element Cycling Functions of Hydrothermarchaeota in Hydrothermal Sediment.</title>
        <authorList>
            <person name="Zhou Z."/>
            <person name="Liu Y."/>
            <person name="Xu W."/>
            <person name="Pan J."/>
            <person name="Luo Z.H."/>
            <person name="Li M."/>
        </authorList>
    </citation>
    <scope>NUCLEOTIDE SEQUENCE [LARGE SCALE GENOMIC DNA]</scope>
    <source>
        <strain evidence="2">SpSt-573</strain>
    </source>
</reference>
<name>A0A7C4PKN4_9CHLR</name>
<feature type="domain" description="AB hydrolase-1" evidence="1">
    <location>
        <begin position="27"/>
        <end position="266"/>
    </location>
</feature>
<dbReference type="Gene3D" id="3.40.50.1820">
    <property type="entry name" value="alpha/beta hydrolase"/>
    <property type="match status" value="1"/>
</dbReference>
<accession>A0A7C4PKN4</accession>
<dbReference type="GO" id="GO:0016020">
    <property type="term" value="C:membrane"/>
    <property type="evidence" value="ECO:0007669"/>
    <property type="project" value="TreeGrafter"/>
</dbReference>
<dbReference type="InterPro" id="IPR000639">
    <property type="entry name" value="Epox_hydrolase-like"/>
</dbReference>
<dbReference type="InterPro" id="IPR029058">
    <property type="entry name" value="AB_hydrolase_fold"/>
</dbReference>
<evidence type="ECO:0000313" key="2">
    <source>
        <dbReference type="EMBL" id="HGS20949.1"/>
    </source>
</evidence>
<comment type="caution">
    <text evidence="2">The sequence shown here is derived from an EMBL/GenBank/DDBJ whole genome shotgun (WGS) entry which is preliminary data.</text>
</comment>
<dbReference type="PANTHER" id="PTHR43798">
    <property type="entry name" value="MONOACYLGLYCEROL LIPASE"/>
    <property type="match status" value="1"/>
</dbReference>
<gene>
    <name evidence="2" type="ORF">ENT37_03660</name>
</gene>
<keyword evidence="2" id="KW-0378">Hydrolase</keyword>
<dbReference type="AlphaFoldDB" id="A0A7C4PKN4"/>
<dbReference type="PRINTS" id="PR00111">
    <property type="entry name" value="ABHYDROLASE"/>
</dbReference>
<sequence length="285" mass="32477">MAREMEESEVWVQGLRAHYYTAGESGPVVVLLHGGGTDSAMLSWRLLIPHLARDFRVFAPDWPGYGRSDPLPGQYSFEALTAWLSALLDQWKVSQASLVGVSMGGGGAINFTLTSPERVQKLVLVDSYGFQRKAPFHRLSYWMVRASWLMEWSWALTRRSRWLTRWSLAQIFADARNISESLLDEVFTAIQNPSGQRAFLAFQQREMLPDRVLTCYLDRVEEIRTPTLIVHGEKDRLVPLSEAKEAAQRMPAARLVVIENAGHWPMREQPEKFNRLVSAFLRNTG</sequence>
<dbReference type="InterPro" id="IPR050266">
    <property type="entry name" value="AB_hydrolase_sf"/>
</dbReference>
<protein>
    <submittedName>
        <fullName evidence="2">Alpha/beta hydrolase</fullName>
    </submittedName>
</protein>
<dbReference type="PRINTS" id="PR00412">
    <property type="entry name" value="EPOXHYDRLASE"/>
</dbReference>